<gene>
    <name evidence="4" type="ORF">FPL14_19625</name>
</gene>
<protein>
    <submittedName>
        <fullName evidence="4">Uncharacterized protein</fullName>
    </submittedName>
</protein>
<dbReference type="PANTHER" id="PTHR31250">
    <property type="entry name" value="IQ DOMAIN-CONTAINING PROTEIN IQM3"/>
    <property type="match status" value="1"/>
</dbReference>
<feature type="region of interest" description="Disordered" evidence="3">
    <location>
        <begin position="348"/>
        <end position="463"/>
    </location>
</feature>
<organism evidence="4 5">
    <name type="scientific">Cohnella cholangitidis</name>
    <dbReference type="NCBI Taxonomy" id="2598458"/>
    <lineage>
        <taxon>Bacteria</taxon>
        <taxon>Bacillati</taxon>
        <taxon>Bacillota</taxon>
        <taxon>Bacilli</taxon>
        <taxon>Bacillales</taxon>
        <taxon>Paenibacillaceae</taxon>
        <taxon>Cohnella</taxon>
    </lineage>
</organism>
<evidence type="ECO:0000256" key="3">
    <source>
        <dbReference type="SAM" id="MobiDB-lite"/>
    </source>
</evidence>
<sequence>MTRSRSNAISGGRAPFIGAQRPPGPARTPMIGAHRQPRQDPMADLQQSIGNQAVLQGMDTAPETPYYLETANQSPIPSVYYDGEQPSIGSSSSPGLNPPETPDYIDTSVPPSRAPSNGYDDSIPPPPSLNPQASNAQGANAFALKSMLPSMPKFDRQDIIGPNDRMNTKLPSQTFYAENEEQRAPYARGFNDQGLMTNASDGSELNTIGARKAAFRGSKPDRHIFTMDKDGQFHSADAIKENEDRGQSALDQGLGMQDRFHHSSFHAGDAVAGAGELQVRDGQVELLSDTSGHYQPGSKQMIQTVQQLEKNKVKPEQLGVEFVGKGGTQNMQASALELLGYADHKPDRAEEKMRKNHAKKNSVLQELLSKSANNPDGQNLIPSEINKRPEETAPESEAEQQNGTPDAFYMGDQESDYTPNQYEDIEEEQEESQASQADAAYYTDIPAEQEGPEAENQDDIYYN</sequence>
<keyword evidence="5" id="KW-1185">Reference proteome</keyword>
<feature type="compositionally biased region" description="Low complexity" evidence="3">
    <location>
        <begin position="432"/>
        <end position="441"/>
    </location>
</feature>
<evidence type="ECO:0000256" key="1">
    <source>
        <dbReference type="ARBA" id="ARBA00004496"/>
    </source>
</evidence>
<feature type="region of interest" description="Disordered" evidence="3">
    <location>
        <begin position="1"/>
        <end position="148"/>
    </location>
</feature>
<dbReference type="EMBL" id="CP041969">
    <property type="protein sequence ID" value="QMV43146.1"/>
    <property type="molecule type" value="Genomic_DNA"/>
</dbReference>
<comment type="subcellular location">
    <subcellularLocation>
        <location evidence="1">Cytoplasm</location>
    </subcellularLocation>
</comment>
<dbReference type="PANTHER" id="PTHR31250:SF27">
    <property type="entry name" value="IQ DOMAIN-CONTAINING PROTEIN IQM5"/>
    <property type="match status" value="1"/>
</dbReference>
<evidence type="ECO:0000256" key="2">
    <source>
        <dbReference type="ARBA" id="ARBA00022490"/>
    </source>
</evidence>
<feature type="compositionally biased region" description="Polar residues" evidence="3">
    <location>
        <begin position="45"/>
        <end position="54"/>
    </location>
</feature>
<dbReference type="GO" id="GO:0005737">
    <property type="term" value="C:cytoplasm"/>
    <property type="evidence" value="ECO:0007669"/>
    <property type="project" value="UniProtKB-SubCell"/>
</dbReference>
<accession>A0A7G5C1R2</accession>
<evidence type="ECO:0000313" key="5">
    <source>
        <dbReference type="Proteomes" id="UP000515679"/>
    </source>
</evidence>
<reference evidence="4 5" key="1">
    <citation type="submission" date="2019-07" db="EMBL/GenBank/DDBJ databases">
        <authorList>
            <person name="Kim J.K."/>
            <person name="Cheong H.-M."/>
            <person name="Choi Y."/>
            <person name="Hwang K.J."/>
            <person name="Lee S."/>
            <person name="Choi C."/>
        </authorList>
    </citation>
    <scope>NUCLEOTIDE SEQUENCE [LARGE SCALE GENOMIC DNA]</scope>
    <source>
        <strain evidence="4 5">KS 22</strain>
    </source>
</reference>
<dbReference type="KEGG" id="cchl:FPL14_19625"/>
<dbReference type="Proteomes" id="UP000515679">
    <property type="component" value="Chromosome"/>
</dbReference>
<dbReference type="AlphaFoldDB" id="A0A7G5C1R2"/>
<feature type="compositionally biased region" description="Polar residues" evidence="3">
    <location>
        <begin position="362"/>
        <end position="381"/>
    </location>
</feature>
<keyword evidence="2" id="KW-0963">Cytoplasm</keyword>
<name>A0A7G5C1R2_9BACL</name>
<dbReference type="InterPro" id="IPR044159">
    <property type="entry name" value="IQM"/>
</dbReference>
<evidence type="ECO:0000313" key="4">
    <source>
        <dbReference type="EMBL" id="QMV43146.1"/>
    </source>
</evidence>
<dbReference type="RefSeq" id="WP_182299380.1">
    <property type="nucleotide sequence ID" value="NZ_CP041969.1"/>
</dbReference>
<feature type="compositionally biased region" description="Acidic residues" evidence="3">
    <location>
        <begin position="450"/>
        <end position="463"/>
    </location>
</feature>
<proteinExistence type="predicted"/>